<keyword evidence="4" id="KW-1185">Reference proteome</keyword>
<evidence type="ECO:0000313" key="3">
    <source>
        <dbReference type="EMBL" id="KAF7728506.1"/>
    </source>
</evidence>
<dbReference type="SUPFAM" id="SSF48065">
    <property type="entry name" value="DBL homology domain (DH-domain)"/>
    <property type="match status" value="1"/>
</dbReference>
<evidence type="ECO:0000259" key="2">
    <source>
        <dbReference type="PROSITE" id="PS50010"/>
    </source>
</evidence>
<reference evidence="3" key="1">
    <citation type="submission" date="2020-01" db="EMBL/GenBank/DDBJ databases">
        <title>Genome Sequencing of Three Apophysomyces-Like Fungal Strains Confirms a Novel Fungal Genus in the Mucoromycota with divergent Burkholderia-like Endosymbiotic Bacteria.</title>
        <authorList>
            <person name="Stajich J.E."/>
            <person name="Macias A.M."/>
            <person name="Carter-House D."/>
            <person name="Lovett B."/>
            <person name="Kasson L.R."/>
            <person name="Berry K."/>
            <person name="Grigoriev I."/>
            <person name="Chang Y."/>
            <person name="Spatafora J."/>
            <person name="Kasson M.T."/>
        </authorList>
    </citation>
    <scope>NUCLEOTIDE SEQUENCE</scope>
    <source>
        <strain evidence="3">NRRL A-21654</strain>
    </source>
</reference>
<feature type="compositionally biased region" description="Polar residues" evidence="1">
    <location>
        <begin position="1007"/>
        <end position="1019"/>
    </location>
</feature>
<protein>
    <recommendedName>
        <fullName evidence="2">DH domain-containing protein</fullName>
    </recommendedName>
</protein>
<feature type="compositionally biased region" description="Low complexity" evidence="1">
    <location>
        <begin position="894"/>
        <end position="906"/>
    </location>
</feature>
<accession>A0A8H7BR52</accession>
<dbReference type="Proteomes" id="UP000605846">
    <property type="component" value="Unassembled WGS sequence"/>
</dbReference>
<gene>
    <name evidence="3" type="ORF">EC973_006059</name>
</gene>
<dbReference type="PANTHER" id="PTHR12673:SF270">
    <property type="entry name" value="FYVE-TYPE DOMAIN-CONTAINING PROTEIN"/>
    <property type="match status" value="1"/>
</dbReference>
<dbReference type="OrthoDB" id="660555at2759"/>
<feature type="compositionally biased region" description="Polar residues" evidence="1">
    <location>
        <begin position="701"/>
        <end position="725"/>
    </location>
</feature>
<comment type="caution">
    <text evidence="3">The sequence shown here is derived from an EMBL/GenBank/DDBJ whole genome shotgun (WGS) entry which is preliminary data.</text>
</comment>
<feature type="region of interest" description="Disordered" evidence="1">
    <location>
        <begin position="778"/>
        <end position="838"/>
    </location>
</feature>
<proteinExistence type="predicted"/>
<feature type="compositionally biased region" description="Low complexity" evidence="1">
    <location>
        <begin position="632"/>
        <end position="679"/>
    </location>
</feature>
<feature type="compositionally biased region" description="Polar residues" evidence="1">
    <location>
        <begin position="854"/>
        <end position="887"/>
    </location>
</feature>
<dbReference type="PROSITE" id="PS50010">
    <property type="entry name" value="DH_2"/>
    <property type="match status" value="1"/>
</dbReference>
<evidence type="ECO:0000256" key="1">
    <source>
        <dbReference type="SAM" id="MobiDB-lite"/>
    </source>
</evidence>
<feature type="domain" description="DH" evidence="2">
    <location>
        <begin position="121"/>
        <end position="309"/>
    </location>
</feature>
<dbReference type="InterPro" id="IPR000219">
    <property type="entry name" value="DH_dom"/>
</dbReference>
<feature type="region of interest" description="Disordered" evidence="1">
    <location>
        <begin position="998"/>
        <end position="1019"/>
    </location>
</feature>
<sequence length="1084" mass="121779">MPTSSCHVPRLKVLESDLSSLGFSSNWRLTKEKTIPDAVNEDSDNHDNDFLNTLLNNTKQPRCQNVDVIAFNKQRTQIQQHNFEKFLKIIGSPCVEDDVRSHSDSKGMDMPSHSFVEDESARAFQIEQFISTEESYVEKLQTLVDVIVQPLKTRAQEKDRNAPLNLFLCSKIFINIEEITYANKCFLDDLQDCMKGEANTTFGDICATHAAKFDCYRKYLLGKSEAQQFQTKEFKSNQAYRSFLVKAIEHQQYKGFHSALPELLMEPAQRIARYTMMLKGYTPETHPDFDGLTKALSKLSEIAMMADDDPTKLANLFHTLLKSIKDIPDSIMKQGRSLVAHLDAVEIHRVSNKPIRPVTLFLFTDLVMVAARPSHGSKTNDLCAIDPDSRAFPDIHGSFISRGTRKDPSLKFKGWVDVEQVEIFEGAPVIPSKDSSIKQDEIQQYLEKGAKFVDAIRKTQALAKQYSDDDMTYHRYWNNLDIYSNIYTPKSYLQAKYKNNFVVVYVEEDEHIDVKQLLKHTGASPWVVALVQADTGGFRLSISSKVQLGPARDRPRSISEGTGSKCPHTADNKTVDFECIFWNNVIICERHLRSSTHFCYLHNKTTDEELQKRSRSRSRSLSISRSTSIPTLSKIFGASGSSRSRSSSPNRSSRVAPTPSRSSPTSQNSSKTSSSESGSLQDISYQRNDKQRRPRSKSMVGPTSNPPIASRETNPKSATTYRVSTSSADTFYLQQSNERQRSHDSLSQLEEPNYLTSCRHKRSPSAFKLSLPDIDSYGGVPRKDNATFPVRRQEGTYPTQGSIKADMGISGATIDRLSSPESYWDQGTSSSGRRNSQSQDIFLNCLQGRYSSDSQSSPVHFSSGSPFSRSQNSRSDSATPPSISSLGLQEPHSRPSSRSSTTSSTNSIAINQFANYGCPGSSRSSFSNTMSSFASQSTRSSVSWEELELLKGPTGYSPPPRPGMHSEYADDDDLLMRIHERLSSRRKSNYGEKFIPRYNANERSDQSPHASVESTASIQQPLDQISEMVDNLGKDVNKRWHQFVEKCRLLDMHTERLTTRLQAVSEKVSAFNGIDATLLEELGY</sequence>
<evidence type="ECO:0000313" key="4">
    <source>
        <dbReference type="Proteomes" id="UP000605846"/>
    </source>
</evidence>
<dbReference type="InterPro" id="IPR051092">
    <property type="entry name" value="FYVE_RhoGEF_PH"/>
</dbReference>
<dbReference type="InterPro" id="IPR035899">
    <property type="entry name" value="DBL_dom_sf"/>
</dbReference>
<dbReference type="EMBL" id="JABAYA010000036">
    <property type="protein sequence ID" value="KAF7728506.1"/>
    <property type="molecule type" value="Genomic_DNA"/>
</dbReference>
<feature type="region of interest" description="Disordered" evidence="1">
    <location>
        <begin position="854"/>
        <end position="906"/>
    </location>
</feature>
<feature type="region of interest" description="Disordered" evidence="1">
    <location>
        <begin position="632"/>
        <end position="725"/>
    </location>
</feature>
<dbReference type="GO" id="GO:0005737">
    <property type="term" value="C:cytoplasm"/>
    <property type="evidence" value="ECO:0007669"/>
    <property type="project" value="TreeGrafter"/>
</dbReference>
<dbReference type="InterPro" id="IPR011993">
    <property type="entry name" value="PH-like_dom_sf"/>
</dbReference>
<feature type="compositionally biased region" description="Polar residues" evidence="1">
    <location>
        <begin position="819"/>
        <end position="838"/>
    </location>
</feature>
<name>A0A8H7BR52_9FUNG</name>
<dbReference type="GO" id="GO:0005085">
    <property type="term" value="F:guanyl-nucleotide exchange factor activity"/>
    <property type="evidence" value="ECO:0007669"/>
    <property type="project" value="InterPro"/>
</dbReference>
<dbReference type="SMART" id="SM00325">
    <property type="entry name" value="RhoGEF"/>
    <property type="match status" value="1"/>
</dbReference>
<organism evidence="3 4">
    <name type="scientific">Apophysomyces ossiformis</name>
    <dbReference type="NCBI Taxonomy" id="679940"/>
    <lineage>
        <taxon>Eukaryota</taxon>
        <taxon>Fungi</taxon>
        <taxon>Fungi incertae sedis</taxon>
        <taxon>Mucoromycota</taxon>
        <taxon>Mucoromycotina</taxon>
        <taxon>Mucoromycetes</taxon>
        <taxon>Mucorales</taxon>
        <taxon>Mucorineae</taxon>
        <taxon>Mucoraceae</taxon>
        <taxon>Apophysomyces</taxon>
    </lineage>
</organism>
<dbReference type="PANTHER" id="PTHR12673">
    <property type="entry name" value="FACIOGENITAL DYSPLASIA PROTEIN"/>
    <property type="match status" value="1"/>
</dbReference>
<dbReference type="Pfam" id="PF00621">
    <property type="entry name" value="RhoGEF"/>
    <property type="match status" value="1"/>
</dbReference>
<dbReference type="Gene3D" id="1.20.900.10">
    <property type="entry name" value="Dbl homology (DH) domain"/>
    <property type="match status" value="1"/>
</dbReference>
<feature type="region of interest" description="Disordered" evidence="1">
    <location>
        <begin position="607"/>
        <end position="626"/>
    </location>
</feature>
<dbReference type="AlphaFoldDB" id="A0A8H7BR52"/>
<dbReference type="Gene3D" id="2.30.29.30">
    <property type="entry name" value="Pleckstrin-homology domain (PH domain)/Phosphotyrosine-binding domain (PTB)"/>
    <property type="match status" value="1"/>
</dbReference>